<name>A0A5C8ZX02_9GAMM</name>
<dbReference type="AlphaFoldDB" id="A0A5C8ZX02"/>
<dbReference type="SUPFAM" id="SSF54593">
    <property type="entry name" value="Glyoxalase/Bleomycin resistance protein/Dihydroxybiphenyl dioxygenase"/>
    <property type="match status" value="1"/>
</dbReference>
<dbReference type="EMBL" id="VRYZ01000003">
    <property type="protein sequence ID" value="TXS92294.1"/>
    <property type="molecule type" value="Genomic_DNA"/>
</dbReference>
<dbReference type="GO" id="GO:0004462">
    <property type="term" value="F:lactoylglutathione lyase activity"/>
    <property type="evidence" value="ECO:0007669"/>
    <property type="project" value="TreeGrafter"/>
</dbReference>
<evidence type="ECO:0000256" key="2">
    <source>
        <dbReference type="ARBA" id="ARBA00030892"/>
    </source>
</evidence>
<dbReference type="InterPro" id="IPR037523">
    <property type="entry name" value="VOC_core"/>
</dbReference>
<feature type="domain" description="VOC" evidence="5">
    <location>
        <begin position="4"/>
        <end position="125"/>
    </location>
</feature>
<evidence type="ECO:0000313" key="6">
    <source>
        <dbReference type="EMBL" id="TXS92294.1"/>
    </source>
</evidence>
<dbReference type="Proteomes" id="UP000321933">
    <property type="component" value="Unassembled WGS sequence"/>
</dbReference>
<dbReference type="GO" id="GO:0005737">
    <property type="term" value="C:cytoplasm"/>
    <property type="evidence" value="ECO:0007669"/>
    <property type="project" value="TreeGrafter"/>
</dbReference>
<evidence type="ECO:0000313" key="7">
    <source>
        <dbReference type="Proteomes" id="UP000321933"/>
    </source>
</evidence>
<evidence type="ECO:0000256" key="3">
    <source>
        <dbReference type="ARBA" id="ARBA00032460"/>
    </source>
</evidence>
<dbReference type="GO" id="GO:0019243">
    <property type="term" value="P:methylglyoxal catabolic process to D-lactate via S-lactoyl-glutathione"/>
    <property type="evidence" value="ECO:0007669"/>
    <property type="project" value="TreeGrafter"/>
</dbReference>
<dbReference type="PANTHER" id="PTHR46036">
    <property type="entry name" value="LACTOYLGLUTATHIONE LYASE"/>
    <property type="match status" value="1"/>
</dbReference>
<evidence type="ECO:0000256" key="1">
    <source>
        <dbReference type="ARBA" id="ARBA00030291"/>
    </source>
</evidence>
<evidence type="ECO:0000256" key="4">
    <source>
        <dbReference type="ARBA" id="ARBA00033298"/>
    </source>
</evidence>
<evidence type="ECO:0000259" key="5">
    <source>
        <dbReference type="PROSITE" id="PS51819"/>
    </source>
</evidence>
<dbReference type="Gene3D" id="3.10.180.10">
    <property type="entry name" value="2,3-Dihydroxybiphenyl 1,2-Dioxygenase, domain 1"/>
    <property type="match status" value="1"/>
</dbReference>
<dbReference type="PROSITE" id="PS51819">
    <property type="entry name" value="VOC"/>
    <property type="match status" value="1"/>
</dbReference>
<dbReference type="RefSeq" id="WP_148063671.1">
    <property type="nucleotide sequence ID" value="NZ_VRYZ01000003.1"/>
</dbReference>
<protein>
    <recommendedName>
        <fullName evidence="2">Aldoketomutase</fullName>
    </recommendedName>
    <alternativeName>
        <fullName evidence="1">Ketone-aldehyde mutase</fullName>
    </alternativeName>
    <alternativeName>
        <fullName evidence="3">Methylglyoxalase</fullName>
    </alternativeName>
    <alternativeName>
        <fullName evidence="4">S-D-lactoylglutathione methylglyoxal lyase</fullName>
    </alternativeName>
</protein>
<dbReference type="OrthoDB" id="9789841at2"/>
<dbReference type="PANTHER" id="PTHR46036:SF5">
    <property type="entry name" value="LACTOYLGLUTATHIONE LYASE"/>
    <property type="match status" value="1"/>
</dbReference>
<sequence>MANTLGQYCITVTDLERSVAFYRDVLGLLDLQRISIPGAEEAILGAADSDGRIQLAQRDDVPGPIDHGNALWKFYLYCDDVQAVYDAALAAGATSDMAPTPLEGWPVIAAFIRDPDGYSIEMLQRLQG</sequence>
<keyword evidence="7" id="KW-1185">Reference proteome</keyword>
<gene>
    <name evidence="6" type="ORF">FVW59_07665</name>
</gene>
<proteinExistence type="predicted"/>
<dbReference type="InterPro" id="IPR029068">
    <property type="entry name" value="Glyas_Bleomycin-R_OHBP_Dase"/>
</dbReference>
<accession>A0A5C8ZX02</accession>
<dbReference type="InterPro" id="IPR004360">
    <property type="entry name" value="Glyas_Fos-R_dOase_dom"/>
</dbReference>
<organism evidence="6 7">
    <name type="scientific">Parahaliea aestuarii</name>
    <dbReference type="NCBI Taxonomy" id="1852021"/>
    <lineage>
        <taxon>Bacteria</taxon>
        <taxon>Pseudomonadati</taxon>
        <taxon>Pseudomonadota</taxon>
        <taxon>Gammaproteobacteria</taxon>
        <taxon>Cellvibrionales</taxon>
        <taxon>Halieaceae</taxon>
        <taxon>Parahaliea</taxon>
    </lineage>
</organism>
<comment type="caution">
    <text evidence="6">The sequence shown here is derived from an EMBL/GenBank/DDBJ whole genome shotgun (WGS) entry which is preliminary data.</text>
</comment>
<dbReference type="Pfam" id="PF00903">
    <property type="entry name" value="Glyoxalase"/>
    <property type="match status" value="1"/>
</dbReference>
<reference evidence="6 7" key="1">
    <citation type="submission" date="2019-08" db="EMBL/GenBank/DDBJ databases">
        <title>Parahaliea maris sp. nov., isolated from the surface seawater.</title>
        <authorList>
            <person name="Liu Y."/>
        </authorList>
    </citation>
    <scope>NUCLEOTIDE SEQUENCE [LARGE SCALE GENOMIC DNA]</scope>
    <source>
        <strain evidence="6 7">S2-26</strain>
    </source>
</reference>